<dbReference type="Gene3D" id="1.10.10.10">
    <property type="entry name" value="Winged helix-like DNA-binding domain superfamily/Winged helix DNA-binding domain"/>
    <property type="match status" value="1"/>
</dbReference>
<dbReference type="GO" id="GO:0003677">
    <property type="term" value="F:DNA binding"/>
    <property type="evidence" value="ECO:0007669"/>
    <property type="project" value="TreeGrafter"/>
</dbReference>
<dbReference type="PANTHER" id="PTHR35807:SF1">
    <property type="entry name" value="TRANSCRIPTIONAL REGULATOR REDD"/>
    <property type="match status" value="1"/>
</dbReference>
<dbReference type="EMBL" id="FTNF01000026">
    <property type="protein sequence ID" value="SIR90697.1"/>
    <property type="molecule type" value="Genomic_DNA"/>
</dbReference>
<dbReference type="SMART" id="SM01043">
    <property type="entry name" value="BTAD"/>
    <property type="match status" value="1"/>
</dbReference>
<reference evidence="4 5" key="1">
    <citation type="submission" date="2017-01" db="EMBL/GenBank/DDBJ databases">
        <authorList>
            <person name="Mah S.A."/>
            <person name="Swanson W.J."/>
            <person name="Moy G.W."/>
            <person name="Vacquier V.D."/>
        </authorList>
    </citation>
    <scope>NUCLEOTIDE SEQUENCE [LARGE SCALE GENOMIC DNA]</scope>
    <source>
        <strain evidence="4 5">DSM 45758</strain>
    </source>
</reference>
<dbReference type="Pfam" id="PF03704">
    <property type="entry name" value="BTAD"/>
    <property type="match status" value="1"/>
</dbReference>
<sequence length="236" mass="25408">MRVLGEPALLIDGEPLNVRRGAAVQVLVLLATHPDGADTRQLTDAIWLGLPRRSLSGRLYTTLSELRGSIRAACGLNLIDHADDRYRLNPSHLDVDLWRLYAAAQHAATAVTDTTSARQAVIDTYTGDLAAGRTWPWLDPIRETIRRHIIDAYVALAAAASGPRHALDLLQGAIRIDPYNAELHARTMNALGALGEHDAAAQLHEGYIRRLIEAGLDPVDDARAADAGLNGAAVSS</sequence>
<dbReference type="InterPro" id="IPR051677">
    <property type="entry name" value="AfsR-DnrI-RedD_regulator"/>
</dbReference>
<evidence type="ECO:0000313" key="4">
    <source>
        <dbReference type="EMBL" id="SIR90697.1"/>
    </source>
</evidence>
<dbReference type="Gene3D" id="1.25.40.10">
    <property type="entry name" value="Tetratricopeptide repeat domain"/>
    <property type="match status" value="1"/>
</dbReference>
<dbReference type="SUPFAM" id="SSF48452">
    <property type="entry name" value="TPR-like"/>
    <property type="match status" value="1"/>
</dbReference>
<name>A0A1N7ERK7_9ACTN</name>
<dbReference type="InterPro" id="IPR005158">
    <property type="entry name" value="BTAD"/>
</dbReference>
<dbReference type="AlphaFoldDB" id="A0A1N7ERK7"/>
<evidence type="ECO:0000256" key="1">
    <source>
        <dbReference type="ARBA" id="ARBA00023015"/>
    </source>
</evidence>
<accession>A0A1N7ERK7</accession>
<gene>
    <name evidence="4" type="ORF">SAMN05444858_12657</name>
</gene>
<keyword evidence="5" id="KW-1185">Reference proteome</keyword>
<evidence type="ECO:0000313" key="5">
    <source>
        <dbReference type="Proteomes" id="UP000186004"/>
    </source>
</evidence>
<evidence type="ECO:0000256" key="2">
    <source>
        <dbReference type="ARBA" id="ARBA00023163"/>
    </source>
</evidence>
<organism evidence="4 5">
    <name type="scientific">Micromonospora avicenniae</name>
    <dbReference type="NCBI Taxonomy" id="1198245"/>
    <lineage>
        <taxon>Bacteria</taxon>
        <taxon>Bacillati</taxon>
        <taxon>Actinomycetota</taxon>
        <taxon>Actinomycetes</taxon>
        <taxon>Micromonosporales</taxon>
        <taxon>Micromonosporaceae</taxon>
        <taxon>Micromonospora</taxon>
    </lineage>
</organism>
<evidence type="ECO:0000259" key="3">
    <source>
        <dbReference type="SMART" id="SM01043"/>
    </source>
</evidence>
<dbReference type="STRING" id="1198245.SAMN05444858_12657"/>
<dbReference type="Proteomes" id="UP000186004">
    <property type="component" value="Unassembled WGS sequence"/>
</dbReference>
<keyword evidence="1" id="KW-0805">Transcription regulation</keyword>
<dbReference type="InterPro" id="IPR036388">
    <property type="entry name" value="WH-like_DNA-bd_sf"/>
</dbReference>
<dbReference type="GO" id="GO:0006355">
    <property type="term" value="P:regulation of DNA-templated transcription"/>
    <property type="evidence" value="ECO:0007669"/>
    <property type="project" value="TreeGrafter"/>
</dbReference>
<keyword evidence="2" id="KW-0804">Transcription</keyword>
<dbReference type="PANTHER" id="PTHR35807">
    <property type="entry name" value="TRANSCRIPTIONAL REGULATOR REDD-RELATED"/>
    <property type="match status" value="1"/>
</dbReference>
<dbReference type="InterPro" id="IPR011990">
    <property type="entry name" value="TPR-like_helical_dom_sf"/>
</dbReference>
<protein>
    <submittedName>
        <fullName evidence="4">Transcriptional activator domain-containing protein</fullName>
    </submittedName>
</protein>
<proteinExistence type="predicted"/>
<feature type="domain" description="Bacterial transcriptional activator" evidence="3">
    <location>
        <begin position="95"/>
        <end position="223"/>
    </location>
</feature>